<dbReference type="KEGG" id="bon:A361_10450"/>
<dbReference type="AlphaFoldDB" id="A0A161J1X2"/>
<accession>A0A161J1X2</accession>
<organism evidence="1 2">
    <name type="scientific">Cytobacillus oceanisediminis 2691</name>
    <dbReference type="NCBI Taxonomy" id="1196031"/>
    <lineage>
        <taxon>Bacteria</taxon>
        <taxon>Bacillati</taxon>
        <taxon>Bacillota</taxon>
        <taxon>Bacilli</taxon>
        <taxon>Bacillales</taxon>
        <taxon>Bacillaceae</taxon>
        <taxon>Cytobacillus</taxon>
    </lineage>
</organism>
<evidence type="ECO:0000313" key="1">
    <source>
        <dbReference type="EMBL" id="AND39535.1"/>
    </source>
</evidence>
<dbReference type="Proteomes" id="UP000077856">
    <property type="component" value="Chromosome"/>
</dbReference>
<evidence type="ECO:0000313" key="2">
    <source>
        <dbReference type="Proteomes" id="UP000077856"/>
    </source>
</evidence>
<gene>
    <name evidence="1" type="ORF">A361_10450</name>
</gene>
<protein>
    <submittedName>
        <fullName evidence="1">Uncharacterized protein</fullName>
    </submittedName>
</protein>
<name>A0A161J1X2_9BACI</name>
<reference evidence="1 2" key="1">
    <citation type="submission" date="2016-04" db="EMBL/GenBank/DDBJ databases">
        <title>Complete genome sequence of Bacillus oceanisediminis strain 2691.</title>
        <authorList>
            <person name="Jeong H."/>
            <person name="Kim H.J."/>
            <person name="Lee D.-W."/>
        </authorList>
    </citation>
    <scope>NUCLEOTIDE SEQUENCE [LARGE SCALE GENOMIC DNA]</scope>
    <source>
        <strain evidence="1 2">2691</strain>
    </source>
</reference>
<dbReference type="eggNOG" id="ENOG50309FG">
    <property type="taxonomic scope" value="Bacteria"/>
</dbReference>
<sequence>MAETVKVKPTPIQRNKFDVAMELTNLHLRNYGIPEEEVEGVFAKYYALAAYCESSDVYTIKNLIDADLLSKMSR</sequence>
<proteinExistence type="predicted"/>
<dbReference type="EMBL" id="CP015506">
    <property type="protein sequence ID" value="AND39535.1"/>
    <property type="molecule type" value="Genomic_DNA"/>
</dbReference>
<dbReference type="RefSeq" id="WP_019381845.1">
    <property type="nucleotide sequence ID" value="NZ_CP015506.1"/>
</dbReference>